<evidence type="ECO:0000256" key="1">
    <source>
        <dbReference type="ARBA" id="ARBA00004651"/>
    </source>
</evidence>
<evidence type="ECO:0000256" key="9">
    <source>
        <dbReference type="ARBA" id="ARBA00053346"/>
    </source>
</evidence>
<dbReference type="Pfam" id="PF00375">
    <property type="entry name" value="SDF"/>
    <property type="match status" value="1"/>
</dbReference>
<comment type="caution">
    <text evidence="10">Lacks conserved residue(s) required for the propagation of feature annotation.</text>
</comment>
<reference evidence="11" key="2">
    <citation type="journal article" date="2021" name="PeerJ">
        <title>Extensive microbial diversity within the chicken gut microbiome revealed by metagenomics and culture.</title>
        <authorList>
            <person name="Gilroy R."/>
            <person name="Ravi A."/>
            <person name="Getino M."/>
            <person name="Pursley I."/>
            <person name="Horton D.L."/>
            <person name="Alikhan N.F."/>
            <person name="Baker D."/>
            <person name="Gharbi K."/>
            <person name="Hall N."/>
            <person name="Watson M."/>
            <person name="Adriaenssens E.M."/>
            <person name="Foster-Nyarko E."/>
            <person name="Jarju S."/>
            <person name="Secka A."/>
            <person name="Antonio M."/>
            <person name="Oren A."/>
            <person name="Chaudhuri R.R."/>
            <person name="La Ragione R."/>
            <person name="Hildebrand F."/>
            <person name="Pallen M.J."/>
        </authorList>
    </citation>
    <scope>NUCLEOTIDE SEQUENCE</scope>
    <source>
        <strain evidence="11">7463</strain>
    </source>
</reference>
<dbReference type="PANTHER" id="PTHR42865:SF1">
    <property type="entry name" value="AEROBIC C4-DICARBOXYLATE TRANSPORT PROTEIN"/>
    <property type="match status" value="1"/>
</dbReference>
<dbReference type="GO" id="GO:0070778">
    <property type="term" value="P:L-aspartate transmembrane transport"/>
    <property type="evidence" value="ECO:0007669"/>
    <property type="project" value="TreeGrafter"/>
</dbReference>
<feature type="transmembrane region" description="Helical" evidence="10">
    <location>
        <begin position="47"/>
        <end position="64"/>
    </location>
</feature>
<keyword evidence="5 10" id="KW-0812">Transmembrane</keyword>
<feature type="transmembrane region" description="Helical" evidence="10">
    <location>
        <begin position="141"/>
        <end position="164"/>
    </location>
</feature>
<accession>A0A9D1IHV5</accession>
<evidence type="ECO:0000313" key="11">
    <source>
        <dbReference type="EMBL" id="HIU37200.1"/>
    </source>
</evidence>
<comment type="subcellular location">
    <subcellularLocation>
        <location evidence="1 10">Cell membrane</location>
        <topology evidence="1 10">Multi-pass membrane protein</topology>
    </subcellularLocation>
</comment>
<keyword evidence="6 10" id="KW-0769">Symport</keyword>
<feature type="transmembrane region" description="Helical" evidence="10">
    <location>
        <begin position="226"/>
        <end position="247"/>
    </location>
</feature>
<protein>
    <recommendedName>
        <fullName evidence="10">C4-dicarboxylate transport protein</fullName>
    </recommendedName>
</protein>
<feature type="transmembrane region" description="Helical" evidence="10">
    <location>
        <begin position="76"/>
        <end position="96"/>
    </location>
</feature>
<comment type="function">
    <text evidence="9">Responsible for the transport of dicarboxylates such as succinate, fumarate, and malate from the periplasm across the membrane.</text>
</comment>
<comment type="caution">
    <text evidence="11">The sequence shown here is derived from an EMBL/GenBank/DDBJ whole genome shotgun (WGS) entry which is preliminary data.</text>
</comment>
<organism evidence="11 12">
    <name type="scientific">Candidatus Aphodousia faecigallinarum</name>
    <dbReference type="NCBI Taxonomy" id="2840677"/>
    <lineage>
        <taxon>Bacteria</taxon>
        <taxon>Pseudomonadati</taxon>
        <taxon>Pseudomonadota</taxon>
        <taxon>Betaproteobacteria</taxon>
        <taxon>Burkholderiales</taxon>
        <taxon>Sutterellaceae</taxon>
        <taxon>Sutterellaceae incertae sedis</taxon>
        <taxon>Candidatus Aphodousia</taxon>
    </lineage>
</organism>
<evidence type="ECO:0000313" key="12">
    <source>
        <dbReference type="Proteomes" id="UP000824083"/>
    </source>
</evidence>
<comment type="function">
    <text evidence="10">Responsible for the transport of dicarboxylates such as succinate, fumarate, and malate across the membrane.</text>
</comment>
<feature type="transmembrane region" description="Helical" evidence="10">
    <location>
        <begin position="352"/>
        <end position="375"/>
    </location>
</feature>
<evidence type="ECO:0000256" key="10">
    <source>
        <dbReference type="HAMAP-Rule" id="MF_01300"/>
    </source>
</evidence>
<dbReference type="PROSITE" id="PS00713">
    <property type="entry name" value="NA_DICARBOXYL_SYMP_1"/>
    <property type="match status" value="1"/>
</dbReference>
<dbReference type="PRINTS" id="PR00173">
    <property type="entry name" value="EDTRNSPORT"/>
</dbReference>
<dbReference type="Proteomes" id="UP000824083">
    <property type="component" value="Unassembled WGS sequence"/>
</dbReference>
<keyword evidence="8 10" id="KW-0472">Membrane</keyword>
<dbReference type="HAMAP" id="MF_01300">
    <property type="entry name" value="C4_dicarb_transport"/>
    <property type="match status" value="1"/>
</dbReference>
<proteinExistence type="inferred from homology"/>
<gene>
    <name evidence="10" type="primary">dctA</name>
    <name evidence="11" type="ORF">IAC56_02875</name>
</gene>
<comment type="similarity">
    <text evidence="2 10">Belongs to the dicarboxylate/amino acid:cation symporter (DAACS) (TC 2.A.23) family.</text>
</comment>
<keyword evidence="3 10" id="KW-0813">Transport</keyword>
<evidence type="ECO:0000256" key="4">
    <source>
        <dbReference type="ARBA" id="ARBA00022475"/>
    </source>
</evidence>
<dbReference type="GO" id="GO:0015366">
    <property type="term" value="F:malate:proton symporter activity"/>
    <property type="evidence" value="ECO:0007669"/>
    <property type="project" value="TreeGrafter"/>
</dbReference>
<dbReference type="NCBIfam" id="NF009587">
    <property type="entry name" value="PRK13027.1"/>
    <property type="match status" value="1"/>
</dbReference>
<feature type="transmembrane region" description="Helical" evidence="10">
    <location>
        <begin position="9"/>
        <end position="27"/>
    </location>
</feature>
<dbReference type="InterPro" id="IPR001991">
    <property type="entry name" value="Na-dicarboxylate_symporter"/>
</dbReference>
<evidence type="ECO:0000256" key="2">
    <source>
        <dbReference type="ARBA" id="ARBA00006148"/>
    </source>
</evidence>
<evidence type="ECO:0000256" key="5">
    <source>
        <dbReference type="ARBA" id="ARBA00022692"/>
    </source>
</evidence>
<dbReference type="PANTHER" id="PTHR42865">
    <property type="entry name" value="PROTON/GLUTAMATE-ASPARTATE SYMPORTER"/>
    <property type="match status" value="1"/>
</dbReference>
<evidence type="ECO:0000256" key="8">
    <source>
        <dbReference type="ARBA" id="ARBA00023136"/>
    </source>
</evidence>
<dbReference type="InterPro" id="IPR023954">
    <property type="entry name" value="C4_dicarb_transport"/>
</dbReference>
<dbReference type="Gene3D" id="1.10.3860.10">
    <property type="entry name" value="Sodium:dicarboxylate symporter"/>
    <property type="match status" value="1"/>
</dbReference>
<dbReference type="SUPFAM" id="SSF118215">
    <property type="entry name" value="Proton glutamate symport protein"/>
    <property type="match status" value="1"/>
</dbReference>
<dbReference type="InterPro" id="IPR036458">
    <property type="entry name" value="Na:dicarbo_symporter_sf"/>
</dbReference>
<feature type="transmembrane region" description="Helical" evidence="10">
    <location>
        <begin position="184"/>
        <end position="206"/>
    </location>
</feature>
<reference evidence="11" key="1">
    <citation type="submission" date="2020-10" db="EMBL/GenBank/DDBJ databases">
        <authorList>
            <person name="Gilroy R."/>
        </authorList>
    </citation>
    <scope>NUCLEOTIDE SEQUENCE</scope>
    <source>
        <strain evidence="11">7463</strain>
    </source>
</reference>
<evidence type="ECO:0000256" key="3">
    <source>
        <dbReference type="ARBA" id="ARBA00022448"/>
    </source>
</evidence>
<dbReference type="AlphaFoldDB" id="A0A9D1IHV5"/>
<sequence>MKKPIYKVLYFQVICAIIIGVLLGYFYPDIGASMKPLGDGFIKLIKMIIAPVIFCTVVTGIAGMEDMKKVGKTGGLAILYFEVVSTIALVVGLVLVNTFGPGRGMHVDPATLDAGSVAVYTSGDKMESTAQFLMNIIPNTVVSAFAEGNILQVLFFSILFGVALHQFGGRGTLVFDVIEKSSHILFQIVNMIMKVAPIGAFGAMAFTIGKYGVSSLLPLAELMGTFYLTCLLFIFVVLGAICRYAGFSVWKYICYIKEELLIVLGTSSSESALPKIMDKLEKAGVSKSVVGLVVPTGYSFNLDGTAIYLTMASVFIAQACDVEMTLMQELTLLAVLLLTSKGAAGVTGSGFIVLAATLSAVGHVPVAGLALILGIDRFMSEARALTNIIGNGIATIVVGKWCKELDEAKLHSVLGKSDAKIPEMPELPEPKVFRDTQELKYIPIDDYTNR</sequence>
<dbReference type="InterPro" id="IPR018107">
    <property type="entry name" value="Na-dicarboxylate_symporter_CS"/>
</dbReference>
<dbReference type="FunFam" id="1.10.3860.10:FF:000001">
    <property type="entry name" value="C4-dicarboxylate transport protein"/>
    <property type="match status" value="1"/>
</dbReference>
<dbReference type="NCBIfam" id="NF002461">
    <property type="entry name" value="PRK01663.1"/>
    <property type="match status" value="1"/>
</dbReference>
<evidence type="ECO:0000256" key="6">
    <source>
        <dbReference type="ARBA" id="ARBA00022847"/>
    </source>
</evidence>
<dbReference type="GO" id="GO:0005886">
    <property type="term" value="C:plasma membrane"/>
    <property type="evidence" value="ECO:0007669"/>
    <property type="project" value="UniProtKB-SubCell"/>
</dbReference>
<dbReference type="EMBL" id="DVMY01000051">
    <property type="protein sequence ID" value="HIU37200.1"/>
    <property type="molecule type" value="Genomic_DNA"/>
</dbReference>
<keyword evidence="7 10" id="KW-1133">Transmembrane helix</keyword>
<dbReference type="GO" id="GO:0015138">
    <property type="term" value="F:fumarate transmembrane transporter activity"/>
    <property type="evidence" value="ECO:0007669"/>
    <property type="project" value="TreeGrafter"/>
</dbReference>
<keyword evidence="4 10" id="KW-1003">Cell membrane</keyword>
<dbReference type="PROSITE" id="PS00714">
    <property type="entry name" value="NA_DICARBOXYL_SYMP_2"/>
    <property type="match status" value="1"/>
</dbReference>
<evidence type="ECO:0000256" key="7">
    <source>
        <dbReference type="ARBA" id="ARBA00022989"/>
    </source>
</evidence>
<name>A0A9D1IHV5_9BURK</name>
<dbReference type="GO" id="GO:0015141">
    <property type="term" value="F:succinate transmembrane transporter activity"/>
    <property type="evidence" value="ECO:0007669"/>
    <property type="project" value="TreeGrafter"/>
</dbReference>